<dbReference type="PANTHER" id="PTHR37048:SF2">
    <property type="entry name" value="QUESTIONABLE PROTEIN"/>
    <property type="match status" value="1"/>
</dbReference>
<dbReference type="STRING" id="331657.A0A4U0XY50"/>
<organism evidence="2 3">
    <name type="scientific">Cryomyces minteri</name>
    <dbReference type="NCBI Taxonomy" id="331657"/>
    <lineage>
        <taxon>Eukaryota</taxon>
        <taxon>Fungi</taxon>
        <taxon>Dikarya</taxon>
        <taxon>Ascomycota</taxon>
        <taxon>Pezizomycotina</taxon>
        <taxon>Dothideomycetes</taxon>
        <taxon>Dothideomycetes incertae sedis</taxon>
        <taxon>Cryomyces</taxon>
    </lineage>
</organism>
<accession>A0A4U0XY50</accession>
<name>A0A4U0XY50_9PEZI</name>
<dbReference type="AlphaFoldDB" id="A0A4U0XY50"/>
<evidence type="ECO:0000313" key="3">
    <source>
        <dbReference type="Proteomes" id="UP000308768"/>
    </source>
</evidence>
<dbReference type="EMBL" id="NAJN01000013">
    <property type="protein sequence ID" value="TKA81847.1"/>
    <property type="molecule type" value="Genomic_DNA"/>
</dbReference>
<feature type="region of interest" description="Disordered" evidence="1">
    <location>
        <begin position="255"/>
        <end position="274"/>
    </location>
</feature>
<dbReference type="OrthoDB" id="3537171at2759"/>
<feature type="region of interest" description="Disordered" evidence="1">
    <location>
        <begin position="204"/>
        <end position="236"/>
    </location>
</feature>
<proteinExistence type="predicted"/>
<sequence>MPQRQQQRAIHSGVVSSNFAVPGSILWLPLKATVKTSHLKRRKNDGAYAEFLSKLASIPNGAFNHPVVVIARSADTVDFHLITSFHGRTLGRRFTGNQERLRGYYLPIYPARSHPANHDPELGPPPKLRLVGGLGTKRRDYVSVREIYSLDYTDLELYDNPLNPPGLKYKLDHESLTALIIRNRAIDKQFKRMILRAERAVPTPLAASPSTHPPRANPIAAGNRIKPSENSSTLASCLTPATTDNRIRTSQIRSSLAKSLKPATRSNRTQTSPTLTVPARHHWYSGMYQVTWNTTNDVMEGVLATDLTFRF</sequence>
<dbReference type="Proteomes" id="UP000308768">
    <property type="component" value="Unassembled WGS sequence"/>
</dbReference>
<protein>
    <submittedName>
        <fullName evidence="2">Uncharacterized protein</fullName>
    </submittedName>
</protein>
<reference evidence="2 3" key="1">
    <citation type="submission" date="2017-03" db="EMBL/GenBank/DDBJ databases">
        <title>Genomes of endolithic fungi from Antarctica.</title>
        <authorList>
            <person name="Coleine C."/>
            <person name="Masonjones S."/>
            <person name="Stajich J.E."/>
        </authorList>
    </citation>
    <scope>NUCLEOTIDE SEQUENCE [LARGE SCALE GENOMIC DNA]</scope>
    <source>
        <strain evidence="2 3">CCFEE 5187</strain>
    </source>
</reference>
<dbReference type="PANTHER" id="PTHR37048">
    <property type="entry name" value="QUESTIONABLE PROTEIN"/>
    <property type="match status" value="1"/>
</dbReference>
<comment type="caution">
    <text evidence="2">The sequence shown here is derived from an EMBL/GenBank/DDBJ whole genome shotgun (WGS) entry which is preliminary data.</text>
</comment>
<evidence type="ECO:0000313" key="2">
    <source>
        <dbReference type="EMBL" id="TKA81847.1"/>
    </source>
</evidence>
<keyword evidence="3" id="KW-1185">Reference proteome</keyword>
<evidence type="ECO:0000256" key="1">
    <source>
        <dbReference type="SAM" id="MobiDB-lite"/>
    </source>
</evidence>
<gene>
    <name evidence="2" type="ORF">B0A49_01077</name>
</gene>
<feature type="compositionally biased region" description="Polar residues" evidence="1">
    <location>
        <begin position="264"/>
        <end position="274"/>
    </location>
</feature>